<dbReference type="EMBL" id="SLWY01000021">
    <property type="protein sequence ID" value="TCO78903.1"/>
    <property type="molecule type" value="Genomic_DNA"/>
</dbReference>
<dbReference type="InterPro" id="IPR046373">
    <property type="entry name" value="Acyl-CoA_Oxase/DH_mid-dom_sf"/>
</dbReference>
<evidence type="ECO:0000256" key="9">
    <source>
        <dbReference type="ARBA" id="ARBA00023002"/>
    </source>
</evidence>
<evidence type="ECO:0000256" key="6">
    <source>
        <dbReference type="ARBA" id="ARBA00020144"/>
    </source>
</evidence>
<dbReference type="PANTHER" id="PTHR48083">
    <property type="entry name" value="MEDIUM-CHAIN SPECIFIC ACYL-COA DEHYDROGENASE, MITOCHONDRIAL-RELATED"/>
    <property type="match status" value="1"/>
</dbReference>
<dbReference type="GO" id="GO:0070991">
    <property type="term" value="F:medium-chain fatty acyl-CoA dehydrogenase activity"/>
    <property type="evidence" value="ECO:0007669"/>
    <property type="project" value="UniProtKB-EC"/>
</dbReference>
<evidence type="ECO:0000256" key="4">
    <source>
        <dbReference type="ARBA" id="ARBA00012033"/>
    </source>
</evidence>
<dbReference type="GO" id="GO:0005737">
    <property type="term" value="C:cytoplasm"/>
    <property type="evidence" value="ECO:0007669"/>
    <property type="project" value="TreeGrafter"/>
</dbReference>
<dbReference type="NCBIfam" id="NF009586">
    <property type="entry name" value="PRK13026.1"/>
    <property type="match status" value="1"/>
</dbReference>
<feature type="domain" description="Acyl-CoA dehydrogenase/oxidase N-terminal" evidence="14">
    <location>
        <begin position="141"/>
        <end position="235"/>
    </location>
</feature>
<keyword evidence="8" id="KW-0274">FAD</keyword>
<dbReference type="FunFam" id="1.20.140.10:FF:000009">
    <property type="entry name" value="Acyl-CoA dehydrogenase"/>
    <property type="match status" value="1"/>
</dbReference>
<name>A0A4R2KY69_9GAMM</name>
<dbReference type="InterPro" id="IPR013786">
    <property type="entry name" value="AcylCoA_DH/ox_N"/>
</dbReference>
<comment type="pathway">
    <text evidence="2">Lipid metabolism; fatty acid beta-oxidation.</text>
</comment>
<dbReference type="FunFam" id="1.10.540.10:FF:000004">
    <property type="entry name" value="Acyl-CoA dehydrogenase"/>
    <property type="match status" value="1"/>
</dbReference>
<sequence>MSALTLTLLAVLGGLVCAGFSLSLVAAVVALGAALGLAELTFREELPTLLWLAWLLLAAFAVAPLRRRWISAPLLRTFRRLLPPMSDTEREALEAGSVWWEGELFGGRPDWNRLLAYPPAALSIEEQAFLDGPTERLCAMLDDWAITHERRDLSPEAWRFIREQGFLGMIIPKEHGGLGFSAEAHSAVVSKVASRSVSAGVTVMVPNSLGPAELLLHYGTEAQRRHYLPRLARGEDIPCFALTGPEAGSDAASIPDRGVVCRGEHDGREVLGIRVSWDKRYITLAPVATVLGLAFQLDDPERLLGGAPQLGITLALIPTAHPGVRIGRRHFPGNQAFMNGPTQGDDVFIPLDWVIGGAGYAGKGWMMLMNCLAAGRGISLPAMGTTSAKFAARVAGAYARVRRQFKVPVGRFEGIEEALARIGGHAYLLEAARRLTNVALDLGEKPAVVSAIMKYQATERMREAVNDAMDIHGGKAICAGPSNYLASTYQAVPVGITVEGANILTRSLIVFGQGAMRCHPWLLKEIEAARDSDPKAALAAFDDAFTGHVGHLLGNLARAWGHALSGGRWAAVPADGAPATRRWFRELSRLAAAFALVSDLALLLLGGELKRREKLSGRFADGLAELYLASAVLKRFEDDGRPAEDLAFVDYACATSLCTIERQLSGVLANFPLPWLGRLLRALLFPFGRRMHGASDANGARVVALMLTPGPARERLTCGLYCSHDVQEATGCLERAFTLAGPAEALEARLHAARRDGRLTSAAPDAARAAGVLDATEVALLAEAHARVRQAIAVDDFSPAELGGARVLAVGHPGAA</sequence>
<comment type="catalytic activity">
    <reaction evidence="11">
        <text>a long-chain 2,3-saturated fatty acyl-CoA + oxidized [electron-transfer flavoprotein] + H(+) = a long-chain (2E)-enoyl-CoA + reduced [electron-transfer flavoprotein]</text>
        <dbReference type="Rhea" id="RHEA:17721"/>
        <dbReference type="Rhea" id="RHEA-COMP:10685"/>
        <dbReference type="Rhea" id="RHEA-COMP:10686"/>
        <dbReference type="ChEBI" id="CHEBI:15378"/>
        <dbReference type="ChEBI" id="CHEBI:57692"/>
        <dbReference type="ChEBI" id="CHEBI:58307"/>
        <dbReference type="ChEBI" id="CHEBI:83721"/>
        <dbReference type="ChEBI" id="CHEBI:83727"/>
        <dbReference type="EC" id="1.3.8.8"/>
    </reaction>
</comment>
<dbReference type="Pfam" id="PF02771">
    <property type="entry name" value="Acyl-CoA_dh_N"/>
    <property type="match status" value="1"/>
</dbReference>
<dbReference type="NCBIfam" id="NF007000">
    <property type="entry name" value="PRK09463.1"/>
    <property type="match status" value="1"/>
</dbReference>
<comment type="similarity">
    <text evidence="3">Belongs to the acyl-CoA dehydrogenase family.</text>
</comment>
<reference evidence="16 17" key="1">
    <citation type="submission" date="2019-03" db="EMBL/GenBank/DDBJ databases">
        <title>Genomic Encyclopedia of Type Strains, Phase IV (KMG-IV): sequencing the most valuable type-strain genomes for metagenomic binning, comparative biology and taxonomic classification.</title>
        <authorList>
            <person name="Goeker M."/>
        </authorList>
    </citation>
    <scope>NUCLEOTIDE SEQUENCE [LARGE SCALE GENOMIC DNA]</scope>
    <source>
        <strain evidence="16 17">DSM 25287</strain>
    </source>
</reference>
<comment type="caution">
    <text evidence="16">The sequence shown here is derived from an EMBL/GenBank/DDBJ whole genome shotgun (WGS) entry which is preliminary data.</text>
</comment>
<dbReference type="Gene3D" id="2.40.110.10">
    <property type="entry name" value="Butyryl-CoA Dehydrogenase, subunit A, domain 2"/>
    <property type="match status" value="1"/>
</dbReference>
<dbReference type="GO" id="GO:0050660">
    <property type="term" value="F:flavin adenine dinucleotide binding"/>
    <property type="evidence" value="ECO:0007669"/>
    <property type="project" value="InterPro"/>
</dbReference>
<keyword evidence="12" id="KW-0472">Membrane</keyword>
<dbReference type="SUPFAM" id="SSF56645">
    <property type="entry name" value="Acyl-CoA dehydrogenase NM domain-like"/>
    <property type="match status" value="1"/>
</dbReference>
<keyword evidence="12" id="KW-1133">Transmembrane helix</keyword>
<feature type="domain" description="Acyl-CoA dehydrogenase C-terminal bacterial-type" evidence="15">
    <location>
        <begin position="516"/>
        <end position="797"/>
    </location>
</feature>
<evidence type="ECO:0000256" key="11">
    <source>
        <dbReference type="ARBA" id="ARBA00049247"/>
    </source>
</evidence>
<evidence type="ECO:0000256" key="7">
    <source>
        <dbReference type="ARBA" id="ARBA00022630"/>
    </source>
</evidence>
<dbReference type="InterPro" id="IPR009100">
    <property type="entry name" value="AcylCoA_DH/oxidase_NM_dom_sf"/>
</dbReference>
<dbReference type="EC" id="1.3.8.7" evidence="4"/>
<dbReference type="GO" id="GO:0004466">
    <property type="term" value="F:long-chain fatty acyl-CoA dehydrogenase activity"/>
    <property type="evidence" value="ECO:0007669"/>
    <property type="project" value="UniProtKB-EC"/>
</dbReference>
<comment type="catalytic activity">
    <reaction evidence="10">
        <text>a medium-chain 2,3-saturated fatty acyl-CoA + oxidized [electron-transfer flavoprotein] + H(+) = a medium-chain (2E)-enoyl-CoA + reduced [electron-transfer flavoprotein]</text>
        <dbReference type="Rhea" id="RHEA:14477"/>
        <dbReference type="Rhea" id="RHEA-COMP:10685"/>
        <dbReference type="Rhea" id="RHEA-COMP:10686"/>
        <dbReference type="ChEBI" id="CHEBI:15378"/>
        <dbReference type="ChEBI" id="CHEBI:57692"/>
        <dbReference type="ChEBI" id="CHEBI:58307"/>
        <dbReference type="ChEBI" id="CHEBI:83723"/>
        <dbReference type="ChEBI" id="CHEBI:83726"/>
        <dbReference type="EC" id="1.3.8.7"/>
    </reaction>
</comment>
<keyword evidence="12" id="KW-0812">Transmembrane</keyword>
<evidence type="ECO:0000256" key="8">
    <source>
        <dbReference type="ARBA" id="ARBA00022827"/>
    </source>
</evidence>
<keyword evidence="7" id="KW-0285">Flavoprotein</keyword>
<keyword evidence="17" id="KW-1185">Reference proteome</keyword>
<evidence type="ECO:0000259" key="15">
    <source>
        <dbReference type="Pfam" id="PF09317"/>
    </source>
</evidence>
<dbReference type="EC" id="1.3.8.8" evidence="5"/>
<evidence type="ECO:0000256" key="3">
    <source>
        <dbReference type="ARBA" id="ARBA00009347"/>
    </source>
</evidence>
<evidence type="ECO:0000259" key="13">
    <source>
        <dbReference type="Pfam" id="PF00441"/>
    </source>
</evidence>
<comment type="cofactor">
    <cofactor evidence="1">
        <name>FAD</name>
        <dbReference type="ChEBI" id="CHEBI:57692"/>
    </cofactor>
</comment>
<evidence type="ECO:0000256" key="1">
    <source>
        <dbReference type="ARBA" id="ARBA00001974"/>
    </source>
</evidence>
<dbReference type="Pfam" id="PF09317">
    <property type="entry name" value="ACDH_C"/>
    <property type="match status" value="1"/>
</dbReference>
<organism evidence="16 17">
    <name type="scientific">Plasticicumulans lactativorans</name>
    <dbReference type="NCBI Taxonomy" id="1133106"/>
    <lineage>
        <taxon>Bacteria</taxon>
        <taxon>Pseudomonadati</taxon>
        <taxon>Pseudomonadota</taxon>
        <taxon>Gammaproteobacteria</taxon>
        <taxon>Candidatus Competibacteraceae</taxon>
        <taxon>Plasticicumulans</taxon>
    </lineage>
</organism>
<evidence type="ECO:0000256" key="2">
    <source>
        <dbReference type="ARBA" id="ARBA00005005"/>
    </source>
</evidence>
<evidence type="ECO:0000256" key="12">
    <source>
        <dbReference type="SAM" id="Phobius"/>
    </source>
</evidence>
<keyword evidence="9" id="KW-0560">Oxidoreductase</keyword>
<evidence type="ECO:0000256" key="10">
    <source>
        <dbReference type="ARBA" id="ARBA00047882"/>
    </source>
</evidence>
<dbReference type="GO" id="GO:0033539">
    <property type="term" value="P:fatty acid beta-oxidation using acyl-CoA dehydrogenase"/>
    <property type="evidence" value="ECO:0007669"/>
    <property type="project" value="InterPro"/>
</dbReference>
<accession>A0A4R2KY69</accession>
<dbReference type="Gene3D" id="1.20.140.10">
    <property type="entry name" value="Butyryl-CoA Dehydrogenase, subunit A, domain 3"/>
    <property type="match status" value="1"/>
</dbReference>
<dbReference type="Pfam" id="PF00441">
    <property type="entry name" value="Acyl-CoA_dh_1"/>
    <property type="match status" value="1"/>
</dbReference>
<proteinExistence type="inferred from homology"/>
<protein>
    <recommendedName>
        <fullName evidence="6">Acyl-coenzyme A dehydrogenase</fullName>
        <ecNumber evidence="4">1.3.8.7</ecNumber>
        <ecNumber evidence="5">1.3.8.8</ecNumber>
    </recommendedName>
</protein>
<evidence type="ECO:0000313" key="17">
    <source>
        <dbReference type="Proteomes" id="UP000295765"/>
    </source>
</evidence>
<evidence type="ECO:0000259" key="14">
    <source>
        <dbReference type="Pfam" id="PF02771"/>
    </source>
</evidence>
<dbReference type="Gene3D" id="1.10.540.10">
    <property type="entry name" value="Acyl-CoA dehydrogenase/oxidase, N-terminal domain"/>
    <property type="match status" value="1"/>
</dbReference>
<dbReference type="InterPro" id="IPR037069">
    <property type="entry name" value="AcylCoA_DH/ox_N_sf"/>
</dbReference>
<dbReference type="InterPro" id="IPR036250">
    <property type="entry name" value="AcylCo_DH-like_C"/>
</dbReference>
<feature type="transmembrane region" description="Helical" evidence="12">
    <location>
        <begin position="48"/>
        <end position="66"/>
    </location>
</feature>
<dbReference type="UniPathway" id="UPA00659"/>
<dbReference type="Proteomes" id="UP000295765">
    <property type="component" value="Unassembled WGS sequence"/>
</dbReference>
<gene>
    <name evidence="16" type="ORF">EV699_12116</name>
</gene>
<dbReference type="PANTHER" id="PTHR48083:SF33">
    <property type="entry name" value="ACYL-COENZYME A DEHYDROGENASE"/>
    <property type="match status" value="1"/>
</dbReference>
<feature type="domain" description="Acyl-CoA dehydrogenase/oxidase C-terminal" evidence="13">
    <location>
        <begin position="362"/>
        <end position="509"/>
    </location>
</feature>
<evidence type="ECO:0000256" key="5">
    <source>
        <dbReference type="ARBA" id="ARBA00012040"/>
    </source>
</evidence>
<dbReference type="AlphaFoldDB" id="A0A4R2KY69"/>
<dbReference type="SUPFAM" id="SSF47203">
    <property type="entry name" value="Acyl-CoA dehydrogenase C-terminal domain-like"/>
    <property type="match status" value="1"/>
</dbReference>
<dbReference type="InterPro" id="IPR009075">
    <property type="entry name" value="AcylCo_DH/oxidase_C"/>
</dbReference>
<dbReference type="OrthoDB" id="9802447at2"/>
<evidence type="ECO:0000313" key="16">
    <source>
        <dbReference type="EMBL" id="TCO78903.1"/>
    </source>
</evidence>
<dbReference type="InterPro" id="IPR015396">
    <property type="entry name" value="FadE_C"/>
</dbReference>
<dbReference type="RefSeq" id="WP_132544885.1">
    <property type="nucleotide sequence ID" value="NZ_SLWY01000021.1"/>
</dbReference>
<dbReference type="InterPro" id="IPR050741">
    <property type="entry name" value="Acyl-CoA_dehydrogenase"/>
</dbReference>